<dbReference type="InterPro" id="IPR028351">
    <property type="entry name" value="CyaE"/>
</dbReference>
<dbReference type="GO" id="GO:0015562">
    <property type="term" value="F:efflux transmembrane transporter activity"/>
    <property type="evidence" value="ECO:0007669"/>
    <property type="project" value="InterPro"/>
</dbReference>
<evidence type="ECO:0000256" key="1">
    <source>
        <dbReference type="ARBA" id="ARBA00007613"/>
    </source>
</evidence>
<comment type="similarity">
    <text evidence="1 7">Belongs to the outer membrane factor (OMF) (TC 1.B.17) family.</text>
</comment>
<dbReference type="GO" id="GO:0009279">
    <property type="term" value="C:cell outer membrane"/>
    <property type="evidence" value="ECO:0007669"/>
    <property type="project" value="UniProtKB-SubCell"/>
</dbReference>
<keyword evidence="2 7" id="KW-0813">Transport</keyword>
<keyword evidence="5 7" id="KW-0472">Membrane</keyword>
<evidence type="ECO:0000256" key="3">
    <source>
        <dbReference type="ARBA" id="ARBA00022452"/>
    </source>
</evidence>
<evidence type="ECO:0000313" key="9">
    <source>
        <dbReference type="EMBL" id="TDR76425.1"/>
    </source>
</evidence>
<comment type="caution">
    <text evidence="9">The sequence shown here is derived from an EMBL/GenBank/DDBJ whole genome shotgun (WGS) entry which is preliminary data.</text>
</comment>
<dbReference type="GO" id="GO:1990281">
    <property type="term" value="C:efflux pump complex"/>
    <property type="evidence" value="ECO:0007669"/>
    <property type="project" value="TreeGrafter"/>
</dbReference>
<protein>
    <recommendedName>
        <fullName evidence="7">Protein CyaE</fullName>
    </recommendedName>
</protein>
<evidence type="ECO:0000256" key="2">
    <source>
        <dbReference type="ARBA" id="ARBA00022448"/>
    </source>
</evidence>
<keyword evidence="6 7" id="KW-0998">Cell outer membrane</keyword>
<dbReference type="AlphaFoldDB" id="A0A4R7B378"/>
<proteinExistence type="inferred from homology"/>
<keyword evidence="10" id="KW-1185">Reference proteome</keyword>
<keyword evidence="4" id="KW-0812">Transmembrane</keyword>
<dbReference type="EMBL" id="SNZP01000011">
    <property type="protein sequence ID" value="TDR76425.1"/>
    <property type="molecule type" value="Genomic_DNA"/>
</dbReference>
<evidence type="ECO:0000256" key="4">
    <source>
        <dbReference type="ARBA" id="ARBA00022692"/>
    </source>
</evidence>
<evidence type="ECO:0000313" key="10">
    <source>
        <dbReference type="Proteomes" id="UP000295611"/>
    </source>
</evidence>
<evidence type="ECO:0000256" key="5">
    <source>
        <dbReference type="ARBA" id="ARBA00023136"/>
    </source>
</evidence>
<dbReference type="PANTHER" id="PTHR30026">
    <property type="entry name" value="OUTER MEMBRANE PROTEIN TOLC"/>
    <property type="match status" value="1"/>
</dbReference>
<dbReference type="GO" id="GO:0031640">
    <property type="term" value="P:killing of cells of another organism"/>
    <property type="evidence" value="ECO:0007669"/>
    <property type="project" value="UniProtKB-KW"/>
</dbReference>
<evidence type="ECO:0000256" key="8">
    <source>
        <dbReference type="SAM" id="Coils"/>
    </source>
</evidence>
<dbReference type="InterPro" id="IPR003423">
    <property type="entry name" value="OMP_efflux"/>
</dbReference>
<dbReference type="InterPro" id="IPR051906">
    <property type="entry name" value="TolC-like"/>
</dbReference>
<dbReference type="Pfam" id="PF02321">
    <property type="entry name" value="OEP"/>
    <property type="match status" value="2"/>
</dbReference>
<comment type="subcellular location">
    <subcellularLocation>
        <location evidence="7">Cell outer membrane</location>
        <topology evidence="7">Peripheral membrane protein</topology>
    </subcellularLocation>
</comment>
<gene>
    <name evidence="9" type="ORF">DFP86_1118</name>
</gene>
<dbReference type="Gene3D" id="1.20.1600.10">
    <property type="entry name" value="Outer membrane efflux proteins (OEP)"/>
    <property type="match status" value="1"/>
</dbReference>
<dbReference type="Proteomes" id="UP000295611">
    <property type="component" value="Unassembled WGS sequence"/>
</dbReference>
<keyword evidence="3" id="KW-1134">Transmembrane beta strand</keyword>
<sequence>MLEVSIAVRRVGWGVVLFFLTVSQTFALDPLFTGEGTVAERQSIDSDGCRGGVRLPLTLIEAEQLALCTNPKGHAAWARVMQRANEIGVARSAYLPTVSASIQSVHDATATRVDNQPLLSRDLKARYQADSLSLNWVLFDFGVRGAALDQAKALLTASQQDDAAQLQTTLLNTARDYYGTLAGYASVRAARDAEAIAQQSLEIASARLKGGVAPISEQLQAQTALAQATFNRIKAEGDADTFQGALALDIGIAPDQPLQLVPMPDSPHGDMSFVKSTQQLLIDAARLHPSILSARANLAAAEANVDLVRAQGRPTLSLVSKLARNTQPVNQGLGEPNLNANMHERYIGLQLDVPLFEGFGRLYRVKSAEAQVDEQRGSLEDAEQQVAHDVWRSEKALETATANLRSARETRDTARAALASAQRRYRLGITGIVEMLQVQNTLSQADQQQIASVANWYLARLQLAESVGSLNILMLSDE</sequence>
<keyword evidence="7" id="KW-0354">Hemolysis</keyword>
<dbReference type="GO" id="GO:0015288">
    <property type="term" value="F:porin activity"/>
    <property type="evidence" value="ECO:0007669"/>
    <property type="project" value="TreeGrafter"/>
</dbReference>
<name>A0A4R7B378_9NEIS</name>
<keyword evidence="8" id="KW-0175">Coiled coil</keyword>
<feature type="coiled-coil region" evidence="8">
    <location>
        <begin position="365"/>
        <end position="424"/>
    </location>
</feature>
<dbReference type="PIRSF" id="PIRSF001892">
    <property type="entry name" value="CyaE"/>
    <property type="match status" value="1"/>
</dbReference>
<reference evidence="9 10" key="1">
    <citation type="submission" date="2019-03" db="EMBL/GenBank/DDBJ databases">
        <title>Genomic Encyclopedia of Type Strains, Phase III (KMG-III): the genomes of soil and plant-associated and newly described type strains.</title>
        <authorList>
            <person name="Whitman W."/>
        </authorList>
    </citation>
    <scope>NUCLEOTIDE SEQUENCE [LARGE SCALE GENOMIC DNA]</scope>
    <source>
        <strain evidence="9 10">CECT 8976</strain>
    </source>
</reference>
<keyword evidence="7" id="KW-0204">Cytolysis</keyword>
<organism evidence="9 10">
    <name type="scientific">Paludibacterium purpuratum</name>
    <dbReference type="NCBI Taxonomy" id="1144873"/>
    <lineage>
        <taxon>Bacteria</taxon>
        <taxon>Pseudomonadati</taxon>
        <taxon>Pseudomonadota</taxon>
        <taxon>Betaproteobacteria</taxon>
        <taxon>Neisseriales</taxon>
        <taxon>Chromobacteriaceae</taxon>
        <taxon>Paludibacterium</taxon>
    </lineage>
</organism>
<evidence type="ECO:0000256" key="7">
    <source>
        <dbReference type="PIRNR" id="PIRNR001892"/>
    </source>
</evidence>
<evidence type="ECO:0000256" key="6">
    <source>
        <dbReference type="ARBA" id="ARBA00023237"/>
    </source>
</evidence>
<comment type="function">
    <text evidence="7">CyaE is necessary for transport of calmodulin-sensitive adenylate cyclase-hemolysin (cyclolysin).</text>
</comment>
<dbReference type="SUPFAM" id="SSF56954">
    <property type="entry name" value="Outer membrane efflux proteins (OEP)"/>
    <property type="match status" value="1"/>
</dbReference>
<dbReference type="PANTHER" id="PTHR30026:SF20">
    <property type="entry name" value="OUTER MEMBRANE PROTEIN TOLC"/>
    <property type="match status" value="1"/>
</dbReference>
<accession>A0A4R7B378</accession>